<keyword evidence="13" id="KW-0675">Receptor</keyword>
<evidence type="ECO:0000256" key="7">
    <source>
        <dbReference type="ARBA" id="ARBA00023237"/>
    </source>
</evidence>
<evidence type="ECO:0000313" key="13">
    <source>
        <dbReference type="EMBL" id="MEX6632054.1"/>
    </source>
</evidence>
<evidence type="ECO:0000256" key="2">
    <source>
        <dbReference type="ARBA" id="ARBA00022448"/>
    </source>
</evidence>
<evidence type="ECO:0000313" key="14">
    <source>
        <dbReference type="Proteomes" id="UP001560685"/>
    </source>
</evidence>
<evidence type="ECO:0000256" key="8">
    <source>
        <dbReference type="PROSITE-ProRule" id="PRU01360"/>
    </source>
</evidence>
<dbReference type="InterPro" id="IPR000531">
    <property type="entry name" value="Beta-barrel_TonB"/>
</dbReference>
<comment type="caution">
    <text evidence="13">The sequence shown here is derived from an EMBL/GenBank/DDBJ whole genome shotgun (WGS) entry which is preliminary data.</text>
</comment>
<sequence length="742" mass="80606">MLRKLALFTAPIALLSANAHADEESLELAAMDSVDQVTVFGSAGGLSEVPGAITYLDADDIAKQSYTDILRTLRRVPGVNIQEEDGYGLRPNIGLRGSGSDRSARITIMEDGVPISPAPYAGPAAYYFPYAGRINSVEITKGTGAIKYGPRTTGGAINLFSTPIPEDWSAAAQFLLGSNDGRRLHAYAGGRGDLGALDGGILIETFQQSTDGFKKIDAGGDTGFDVSDYVIKAGLYTKDGAAIPQSLEFKYQRSDETSDETYLGLTRSDFSQQPDRRYNASQEDQFNSDHETFQITYNAEITSDLNFNVNAYRTEFARDWFKLEKVLGTSLSTVLNDPTTYSTEFANLVAEPGFVGTADALEIRHNAREYVAKGIQGTLSYQTRTGAIAHNLEASLRWHEDEVDRFQNFEYFQANDSDLLRTSVGAPGTDSNRIETGEALSIFVQDNIDWGRLHATLGVRIEDIELKRFDYGKADPNRTGASLSTRENSLTAVTPAFGIVYDVTDQFSVLGGVYRGFAPPSPGNSNSSEEESTNWEGGFRWANNAASIEAIGFFNDYQNLLGTCTASTGGGCVIGDQFGGGEVDVYGLELVTAVDAAQWLETPFSLPLSATYTLTQSEFKTSFSSGYGPWGNVNIGDELPFVADHQLLLTAGIEDTRWGGEVAMFYQSERRTSAGQGAIALADSLDAHTVFDVSAYIQVMENVKIRGKVENIFDEEYIASHQPAGLRPGLPRTFWIGVDLSL</sequence>
<protein>
    <submittedName>
        <fullName evidence="13">TonB-dependent receptor</fullName>
    </submittedName>
</protein>
<dbReference type="EMBL" id="JBEHZE010000001">
    <property type="protein sequence ID" value="MEX6632054.1"/>
    <property type="molecule type" value="Genomic_DNA"/>
</dbReference>
<dbReference type="InterPro" id="IPR036942">
    <property type="entry name" value="Beta-barrel_TonB_sf"/>
</dbReference>
<evidence type="ECO:0000259" key="11">
    <source>
        <dbReference type="Pfam" id="PF00593"/>
    </source>
</evidence>
<accession>A0ABV3Z212</accession>
<dbReference type="Pfam" id="PF07715">
    <property type="entry name" value="Plug"/>
    <property type="match status" value="1"/>
</dbReference>
<dbReference type="Pfam" id="PF00593">
    <property type="entry name" value="TonB_dep_Rec_b-barrel"/>
    <property type="match status" value="1"/>
</dbReference>
<dbReference type="RefSeq" id="WP_369311753.1">
    <property type="nucleotide sequence ID" value="NZ_JBEHZE010000001.1"/>
</dbReference>
<keyword evidence="3 8" id="KW-1134">Transmembrane beta strand</keyword>
<dbReference type="Gene3D" id="2.40.170.20">
    <property type="entry name" value="TonB-dependent receptor, beta-barrel domain"/>
    <property type="match status" value="1"/>
</dbReference>
<proteinExistence type="inferred from homology"/>
<name>A0ABV3Z212_9PROT</name>
<dbReference type="Gene3D" id="2.170.130.10">
    <property type="entry name" value="TonB-dependent receptor, plug domain"/>
    <property type="match status" value="1"/>
</dbReference>
<keyword evidence="5 9" id="KW-0798">TonB box</keyword>
<evidence type="ECO:0000256" key="9">
    <source>
        <dbReference type="RuleBase" id="RU003357"/>
    </source>
</evidence>
<keyword evidence="14" id="KW-1185">Reference proteome</keyword>
<evidence type="ECO:0000256" key="1">
    <source>
        <dbReference type="ARBA" id="ARBA00004571"/>
    </source>
</evidence>
<comment type="similarity">
    <text evidence="8 9">Belongs to the TonB-dependent receptor family.</text>
</comment>
<dbReference type="InterPro" id="IPR037066">
    <property type="entry name" value="Plug_dom_sf"/>
</dbReference>
<dbReference type="InterPro" id="IPR012910">
    <property type="entry name" value="Plug_dom"/>
</dbReference>
<keyword evidence="2 8" id="KW-0813">Transport</keyword>
<evidence type="ECO:0000256" key="10">
    <source>
        <dbReference type="SAM" id="SignalP"/>
    </source>
</evidence>
<reference evidence="13 14" key="1">
    <citation type="submission" date="2024-05" db="EMBL/GenBank/DDBJ databases">
        <title>Three bacterial strains, DH-69, EH-24, and ECK-19 isolated from coastal sediments.</title>
        <authorList>
            <person name="Ye Y.-Q."/>
            <person name="Du Z.-J."/>
        </authorList>
    </citation>
    <scope>NUCLEOTIDE SEQUENCE [LARGE SCALE GENOMIC DNA]</scope>
    <source>
        <strain evidence="13 14">ECK-19</strain>
    </source>
</reference>
<dbReference type="Proteomes" id="UP001560685">
    <property type="component" value="Unassembled WGS sequence"/>
</dbReference>
<keyword evidence="7 8" id="KW-0998">Cell outer membrane</keyword>
<evidence type="ECO:0000256" key="6">
    <source>
        <dbReference type="ARBA" id="ARBA00023136"/>
    </source>
</evidence>
<evidence type="ECO:0000256" key="4">
    <source>
        <dbReference type="ARBA" id="ARBA00022692"/>
    </source>
</evidence>
<keyword evidence="10" id="KW-0732">Signal</keyword>
<feature type="domain" description="TonB-dependent receptor plug" evidence="12">
    <location>
        <begin position="47"/>
        <end position="156"/>
    </location>
</feature>
<organism evidence="13 14">
    <name type="scientific">Hyphococcus lacteus</name>
    <dbReference type="NCBI Taxonomy" id="3143536"/>
    <lineage>
        <taxon>Bacteria</taxon>
        <taxon>Pseudomonadati</taxon>
        <taxon>Pseudomonadota</taxon>
        <taxon>Alphaproteobacteria</taxon>
        <taxon>Parvularculales</taxon>
        <taxon>Parvularculaceae</taxon>
        <taxon>Hyphococcus</taxon>
    </lineage>
</organism>
<feature type="signal peptide" evidence="10">
    <location>
        <begin position="1"/>
        <end position="21"/>
    </location>
</feature>
<dbReference type="InterPro" id="IPR039426">
    <property type="entry name" value="TonB-dep_rcpt-like"/>
</dbReference>
<feature type="chain" id="PRO_5045965009" evidence="10">
    <location>
        <begin position="22"/>
        <end position="742"/>
    </location>
</feature>
<evidence type="ECO:0000256" key="5">
    <source>
        <dbReference type="ARBA" id="ARBA00023077"/>
    </source>
</evidence>
<keyword evidence="6 8" id="KW-0472">Membrane</keyword>
<evidence type="ECO:0000256" key="3">
    <source>
        <dbReference type="ARBA" id="ARBA00022452"/>
    </source>
</evidence>
<dbReference type="PANTHER" id="PTHR30442:SF0">
    <property type="entry name" value="FE(3+) DICITRATE TRANSPORT PROTEIN FECA"/>
    <property type="match status" value="1"/>
</dbReference>
<evidence type="ECO:0000259" key="12">
    <source>
        <dbReference type="Pfam" id="PF07715"/>
    </source>
</evidence>
<dbReference type="PROSITE" id="PS52016">
    <property type="entry name" value="TONB_DEPENDENT_REC_3"/>
    <property type="match status" value="1"/>
</dbReference>
<dbReference type="PANTHER" id="PTHR30442">
    <property type="entry name" value="IRON III DICITRATE TRANSPORT PROTEIN FECA"/>
    <property type="match status" value="1"/>
</dbReference>
<gene>
    <name evidence="13" type="ORF">ABFZ84_00695</name>
</gene>
<dbReference type="SUPFAM" id="SSF56935">
    <property type="entry name" value="Porins"/>
    <property type="match status" value="1"/>
</dbReference>
<feature type="domain" description="TonB-dependent receptor-like beta-barrel" evidence="11">
    <location>
        <begin position="249"/>
        <end position="712"/>
    </location>
</feature>
<comment type="subcellular location">
    <subcellularLocation>
        <location evidence="1 8">Cell outer membrane</location>
        <topology evidence="1 8">Multi-pass membrane protein</topology>
    </subcellularLocation>
</comment>
<keyword evidence="4 8" id="KW-0812">Transmembrane</keyword>